<evidence type="ECO:0000313" key="2">
    <source>
        <dbReference type="Proteomes" id="UP000199630"/>
    </source>
</evidence>
<keyword evidence="2" id="KW-1185">Reference proteome</keyword>
<accession>A0A1I3SDW0</accession>
<dbReference type="RefSeq" id="WP_090060923.1">
    <property type="nucleotide sequence ID" value="NZ_FORH01000004.1"/>
</dbReference>
<organism evidence="1 2">
    <name type="scientific">Celeribacter neptunius</name>
    <dbReference type="NCBI Taxonomy" id="588602"/>
    <lineage>
        <taxon>Bacteria</taxon>
        <taxon>Pseudomonadati</taxon>
        <taxon>Pseudomonadota</taxon>
        <taxon>Alphaproteobacteria</taxon>
        <taxon>Rhodobacterales</taxon>
        <taxon>Roseobacteraceae</taxon>
        <taxon>Celeribacter</taxon>
    </lineage>
</organism>
<sequence>MTPRPHIIPDIEAFEERAAIAEYDGWLSRKQAEDLAARAQGFVSADQYWEVLADYVINRRFT</sequence>
<name>A0A1I3SDW0_9RHOB</name>
<dbReference type="Proteomes" id="UP000199630">
    <property type="component" value="Unassembled WGS sequence"/>
</dbReference>
<dbReference type="OrthoDB" id="7870889at2"/>
<dbReference type="STRING" id="588602.SAMN04487991_2395"/>
<gene>
    <name evidence="1" type="ORF">SAMN04487991_2395</name>
</gene>
<dbReference type="EMBL" id="FORH01000004">
    <property type="protein sequence ID" value="SFJ55731.1"/>
    <property type="molecule type" value="Genomic_DNA"/>
</dbReference>
<proteinExistence type="predicted"/>
<protein>
    <submittedName>
        <fullName evidence="1">Uncharacterized protein</fullName>
    </submittedName>
</protein>
<reference evidence="2" key="1">
    <citation type="submission" date="2016-10" db="EMBL/GenBank/DDBJ databases">
        <authorList>
            <person name="Varghese N."/>
            <person name="Submissions S."/>
        </authorList>
    </citation>
    <scope>NUCLEOTIDE SEQUENCE [LARGE SCALE GENOMIC DNA]</scope>
    <source>
        <strain evidence="2">DSM 26471</strain>
    </source>
</reference>
<evidence type="ECO:0000313" key="1">
    <source>
        <dbReference type="EMBL" id="SFJ55731.1"/>
    </source>
</evidence>
<dbReference type="AlphaFoldDB" id="A0A1I3SDW0"/>